<keyword evidence="5" id="KW-0315">Glutamine amidotransferase</keyword>
<dbReference type="EMBL" id="CP002656">
    <property type="protein sequence ID" value="AEB94443.1"/>
    <property type="molecule type" value="Genomic_DNA"/>
</dbReference>
<dbReference type="OrthoDB" id="33401at2157"/>
<keyword evidence="6" id="KW-0368">Histidine biosynthesis</keyword>
<dbReference type="InterPro" id="IPR017926">
    <property type="entry name" value="GATASE"/>
</dbReference>
<feature type="active site" evidence="10">
    <location>
        <position position="174"/>
    </location>
</feature>
<evidence type="ECO:0000256" key="9">
    <source>
        <dbReference type="ARBA" id="ARBA00049534"/>
    </source>
</evidence>
<evidence type="ECO:0000256" key="3">
    <source>
        <dbReference type="ARBA" id="ARBA00022605"/>
    </source>
</evidence>
<dbReference type="SUPFAM" id="SSF52317">
    <property type="entry name" value="Class I glutamine amidotransferase-like"/>
    <property type="match status" value="1"/>
</dbReference>
<dbReference type="UniPathway" id="UPA00031">
    <property type="reaction ID" value="UER00010"/>
</dbReference>
<dbReference type="GO" id="GO:0004359">
    <property type="term" value="F:glutaminase activity"/>
    <property type="evidence" value="ECO:0007669"/>
    <property type="project" value="UniProtKB-EC"/>
</dbReference>
<feature type="domain" description="Glutamine amidotransferase" evidence="11">
    <location>
        <begin position="5"/>
        <end position="189"/>
    </location>
</feature>
<dbReference type="PROSITE" id="PS51273">
    <property type="entry name" value="GATASE_TYPE_1"/>
    <property type="match status" value="1"/>
</dbReference>
<evidence type="ECO:0000256" key="2">
    <source>
        <dbReference type="ARBA" id="ARBA00011152"/>
    </source>
</evidence>
<evidence type="ECO:0000256" key="4">
    <source>
        <dbReference type="ARBA" id="ARBA00022801"/>
    </source>
</evidence>
<dbReference type="NCBIfam" id="TIGR01855">
    <property type="entry name" value="IMP_synth_hisH"/>
    <property type="match status" value="1"/>
</dbReference>
<keyword evidence="4" id="KW-0378">Hydrolase</keyword>
<evidence type="ECO:0000256" key="1">
    <source>
        <dbReference type="ARBA" id="ARBA00005091"/>
    </source>
</evidence>
<comment type="catalytic activity">
    <reaction evidence="9">
        <text>L-glutamine + H2O = L-glutamate + NH4(+)</text>
        <dbReference type="Rhea" id="RHEA:15889"/>
        <dbReference type="ChEBI" id="CHEBI:15377"/>
        <dbReference type="ChEBI" id="CHEBI:28938"/>
        <dbReference type="ChEBI" id="CHEBI:29985"/>
        <dbReference type="ChEBI" id="CHEBI:58359"/>
        <dbReference type="EC" id="3.5.1.2"/>
    </reaction>
</comment>
<keyword evidence="7" id="KW-0456">Lyase</keyword>
<keyword evidence="13" id="KW-1185">Reference proteome</keyword>
<evidence type="ECO:0000256" key="8">
    <source>
        <dbReference type="ARBA" id="ARBA00047838"/>
    </source>
</evidence>
<dbReference type="PANTHER" id="PTHR42701:SF1">
    <property type="entry name" value="IMIDAZOLE GLYCEROL PHOSPHATE SYNTHASE SUBUNIT HISH"/>
    <property type="match status" value="1"/>
</dbReference>
<feature type="active site" description="Nucleophile" evidence="10">
    <location>
        <position position="75"/>
    </location>
</feature>
<dbReference type="Gene3D" id="3.40.50.880">
    <property type="match status" value="1"/>
</dbReference>
<evidence type="ECO:0000256" key="6">
    <source>
        <dbReference type="ARBA" id="ARBA00023102"/>
    </source>
</evidence>
<dbReference type="Proteomes" id="UP000007812">
    <property type="component" value="Chromosome"/>
</dbReference>
<sequence length="195" mass="21848">MKALVLNYGVGNLFSISSALRRTGFEVEIATEPKEVDLIVLPGVGSFSAVASFISRWKRELNDFRRRGVKFLGVCLGMQIMFEEGSEGGRSQGLGWFSGYVDLIKGAEKLPHVGWDVVEESKPCILTEQLDKKYVYFVHSYVAYTDFQAAMISRYGLEFPALICNDQIAGTQFHPEKSGNSGSIFFKNLVRWIKV</sequence>
<comment type="pathway">
    <text evidence="1">Amino-acid biosynthesis; L-histidine biosynthesis; L-histidine from 5-phospho-alpha-D-ribose 1-diphosphate: step 5/9.</text>
</comment>
<comment type="catalytic activity">
    <reaction evidence="8">
        <text>5-[(5-phospho-1-deoxy-D-ribulos-1-ylimino)methylamino]-1-(5-phospho-beta-D-ribosyl)imidazole-4-carboxamide + L-glutamine = D-erythro-1-(imidazol-4-yl)glycerol 3-phosphate + 5-amino-1-(5-phospho-beta-D-ribosyl)imidazole-4-carboxamide + L-glutamate + H(+)</text>
        <dbReference type="Rhea" id="RHEA:24793"/>
        <dbReference type="ChEBI" id="CHEBI:15378"/>
        <dbReference type="ChEBI" id="CHEBI:29985"/>
        <dbReference type="ChEBI" id="CHEBI:58278"/>
        <dbReference type="ChEBI" id="CHEBI:58359"/>
        <dbReference type="ChEBI" id="CHEBI:58475"/>
        <dbReference type="ChEBI" id="CHEBI:58525"/>
        <dbReference type="EC" id="4.3.2.10"/>
    </reaction>
</comment>
<evidence type="ECO:0000256" key="5">
    <source>
        <dbReference type="ARBA" id="ARBA00022962"/>
    </source>
</evidence>
<dbReference type="PANTHER" id="PTHR42701">
    <property type="entry name" value="IMIDAZOLE GLYCEROL PHOSPHATE SYNTHASE SUBUNIT HISH"/>
    <property type="match status" value="1"/>
</dbReference>
<evidence type="ECO:0000256" key="10">
    <source>
        <dbReference type="PIRSR" id="PIRSR000495-1"/>
    </source>
</evidence>
<organism evidence="12 13">
    <name type="scientific">Metallosphaera cuprina (strain Ar-4)</name>
    <dbReference type="NCBI Taxonomy" id="1006006"/>
    <lineage>
        <taxon>Archaea</taxon>
        <taxon>Thermoproteota</taxon>
        <taxon>Thermoprotei</taxon>
        <taxon>Sulfolobales</taxon>
        <taxon>Sulfolobaceae</taxon>
        <taxon>Metallosphaera</taxon>
    </lineage>
</organism>
<dbReference type="Pfam" id="PF00117">
    <property type="entry name" value="GATase"/>
    <property type="match status" value="1"/>
</dbReference>
<comment type="subunit">
    <text evidence="2">Heterodimer of HisH and HisF.</text>
</comment>
<dbReference type="AlphaFoldDB" id="F4FZD4"/>
<proteinExistence type="predicted"/>
<dbReference type="GO" id="GO:0000105">
    <property type="term" value="P:L-histidine biosynthetic process"/>
    <property type="evidence" value="ECO:0007669"/>
    <property type="project" value="UniProtKB-UniPathway"/>
</dbReference>
<protein>
    <submittedName>
        <fullName evidence="12">Imidazole glycerol phosphate synthase subunit HisH</fullName>
    </submittedName>
</protein>
<dbReference type="KEGG" id="mcn:Mcup_0335"/>
<accession>F4FZD4</accession>
<dbReference type="InterPro" id="IPR010139">
    <property type="entry name" value="Imidazole-glycPsynth_HisH"/>
</dbReference>
<reference evidence="12 13" key="1">
    <citation type="journal article" date="2011" name="J. Bacteriol.">
        <title>Complete genome sequence of Metallosphaera cuprina, a metal sulfide-oxidizing archaeon from a hot spring.</title>
        <authorList>
            <person name="Liu L.J."/>
            <person name="You X.Y."/>
            <person name="Zheng H."/>
            <person name="Wang S."/>
            <person name="Jiang C.Y."/>
            <person name="Liu S.J."/>
        </authorList>
    </citation>
    <scope>NUCLEOTIDE SEQUENCE [LARGE SCALE GENOMIC DNA]</scope>
    <source>
        <strain evidence="12 13">Ar-4</strain>
    </source>
</reference>
<evidence type="ECO:0000259" key="11">
    <source>
        <dbReference type="Pfam" id="PF00117"/>
    </source>
</evidence>
<evidence type="ECO:0000313" key="13">
    <source>
        <dbReference type="Proteomes" id="UP000007812"/>
    </source>
</evidence>
<gene>
    <name evidence="12" type="ordered locus">Mcup_0335</name>
</gene>
<dbReference type="InterPro" id="IPR029062">
    <property type="entry name" value="Class_I_gatase-like"/>
</dbReference>
<dbReference type="STRING" id="1006006.Mcup_0335"/>
<dbReference type="HOGENOM" id="CLU_071837_2_2_2"/>
<name>F4FZD4_METCR</name>
<dbReference type="GeneID" id="10492529"/>
<keyword evidence="3" id="KW-0028">Amino-acid biosynthesis</keyword>
<dbReference type="PIRSF" id="PIRSF000495">
    <property type="entry name" value="Amidotransf_hisH"/>
    <property type="match status" value="1"/>
</dbReference>
<evidence type="ECO:0000256" key="7">
    <source>
        <dbReference type="ARBA" id="ARBA00023239"/>
    </source>
</evidence>
<dbReference type="GO" id="GO:0016829">
    <property type="term" value="F:lyase activity"/>
    <property type="evidence" value="ECO:0007669"/>
    <property type="project" value="UniProtKB-KW"/>
</dbReference>
<dbReference type="GO" id="GO:0000107">
    <property type="term" value="F:imidazoleglycerol-phosphate synthase activity"/>
    <property type="evidence" value="ECO:0007669"/>
    <property type="project" value="TreeGrafter"/>
</dbReference>
<dbReference type="PATRIC" id="fig|1006006.8.peg.336"/>
<dbReference type="eggNOG" id="arCOG00089">
    <property type="taxonomic scope" value="Archaea"/>
</dbReference>
<dbReference type="RefSeq" id="WP_013736941.1">
    <property type="nucleotide sequence ID" value="NC_015435.1"/>
</dbReference>
<evidence type="ECO:0000313" key="12">
    <source>
        <dbReference type="EMBL" id="AEB94443.1"/>
    </source>
</evidence>
<feature type="active site" evidence="10">
    <location>
        <position position="176"/>
    </location>
</feature>